<dbReference type="InParanoid" id="A0A0H2SLV4"/>
<gene>
    <name evidence="9" type="ORF">SCHPADRAFT_845539</name>
</gene>
<dbReference type="FunCoup" id="A0A0H2SLV4">
    <property type="interactions" value="352"/>
</dbReference>
<evidence type="ECO:0000256" key="1">
    <source>
        <dbReference type="ARBA" id="ARBA00007944"/>
    </source>
</evidence>
<comment type="function">
    <text evidence="5">Component of the exocyst complex involved in the docking of exocytic vesicles with fusion sites on the plasma membrane.</text>
</comment>
<dbReference type="InterPro" id="IPR007225">
    <property type="entry name" value="EXOC6/Sec15"/>
</dbReference>
<evidence type="ECO:0000313" key="9">
    <source>
        <dbReference type="EMBL" id="KLO18051.1"/>
    </source>
</evidence>
<keyword evidence="4" id="KW-0175">Coiled coil</keyword>
<keyword evidence="3 5" id="KW-0268">Exocytosis</keyword>
<evidence type="ECO:0000259" key="7">
    <source>
        <dbReference type="Pfam" id="PF04091"/>
    </source>
</evidence>
<dbReference type="PANTHER" id="PTHR12702:SF0">
    <property type="entry name" value="EXOCYST COMPLEX COMPONENT 6"/>
    <property type="match status" value="1"/>
</dbReference>
<dbReference type="Pfam" id="PF20651">
    <property type="entry name" value="EXOC6_Sec15_N"/>
    <property type="match status" value="1"/>
</dbReference>
<dbReference type="InterPro" id="IPR042045">
    <property type="entry name" value="EXOC6/Sec15_C_dom1"/>
</dbReference>
<keyword evidence="10" id="KW-1185">Reference proteome</keyword>
<dbReference type="GO" id="GO:0006886">
    <property type="term" value="P:intracellular protein transport"/>
    <property type="evidence" value="ECO:0007669"/>
    <property type="project" value="InterPro"/>
</dbReference>
<evidence type="ECO:0000313" key="10">
    <source>
        <dbReference type="Proteomes" id="UP000053477"/>
    </source>
</evidence>
<dbReference type="Proteomes" id="UP000053477">
    <property type="component" value="Unassembled WGS sequence"/>
</dbReference>
<proteinExistence type="inferred from homology"/>
<dbReference type="InterPro" id="IPR046361">
    <property type="entry name" value="EXOC6/Sec15_C"/>
</dbReference>
<evidence type="ECO:0000256" key="5">
    <source>
        <dbReference type="PIRNR" id="PIRNR025007"/>
    </source>
</evidence>
<dbReference type="Pfam" id="PF04091">
    <property type="entry name" value="Sec15_C"/>
    <property type="match status" value="1"/>
</dbReference>
<feature type="domain" description="Exocyst complex component EXOC6/Sec15 N-terminal" evidence="8">
    <location>
        <begin position="56"/>
        <end position="224"/>
    </location>
</feature>
<sequence length="779" mass="89100">MLPRRRIQYTQESIDQQLQQIYLLDPSSTTENLEQLGPIIKQIHVNRQQEAYLRTLQGLVDSKDAEIQQICSDNYKDFSSSVETLFTVKSYTTNLRDKISTLDASVTQVGKALVEKKKALMQTKKVAANLDEAVDALQSCLRVLDVVNRVGQMIKEEKYWSALRALEEVHAMPPASLSQTPLFQHLLSSLPSLRNQIKQAVNASTKQWLLMIRNNGTQVGKLAIDAMELRTRRWRSRREKEPMFKLSRVGSAVECVSNEKVENNIFDNDKVQVDFKPLYQSIHIYTALDSLEELQKSYQADRKAQSDLILSASLNLNSLETITQEITGFFIIEREVLRTTRNFRNERDIEELWDSVVSRLTQGIETALKKESEPEKFLRVKECLLAFIMTLESYSYSPTLLQSFILTLFEKYTVLLEGQFGTKFDKNVMADDCTPMWIETVAQRDTTLNVVWLVRSEVEEIMNTPLPLNMPFSQAFFSCCQDIRGFVQKFYQFMDGVSQHHRNIDELLGNSLDRLLVQKISSNIAKQLTTTTGLSQAAQMITNLEHFEIACSVLERSLTSLRSAQRGGTVRITASASFSETLKTARDRITSIINSKLDDFFELSEYDWTPKNREESPSMYLYELVNWLTTVVDSLVIKDAYKDEAYQAAVKYIAECLSEFIFGQNVPKINLNALSNISVDLDFLESEFKRIGRAHLQEAFAELRLSISIVLNDVVQEYLIPSVRQSSYALVKPKRLHILLEKLAKFGKSSRDTAEREAGEKRQKEADSVGKIYPGESRH</sequence>
<dbReference type="Gene3D" id="1.10.357.30">
    <property type="entry name" value="Exocyst complex subunit Sec15 C-terminal domain, N-terminal subdomain"/>
    <property type="match status" value="1"/>
</dbReference>
<dbReference type="GO" id="GO:0090522">
    <property type="term" value="P:vesicle tethering involved in exocytosis"/>
    <property type="evidence" value="ECO:0007669"/>
    <property type="project" value="UniProtKB-UniRule"/>
</dbReference>
<dbReference type="OrthoDB" id="10267033at2759"/>
<evidence type="ECO:0000256" key="4">
    <source>
        <dbReference type="ARBA" id="ARBA00023054"/>
    </source>
</evidence>
<evidence type="ECO:0000259" key="8">
    <source>
        <dbReference type="Pfam" id="PF20651"/>
    </source>
</evidence>
<dbReference type="InterPro" id="IPR042044">
    <property type="entry name" value="EXOC6PINT-1/Sec15/Tip20_C_dom2"/>
</dbReference>
<feature type="region of interest" description="Disordered" evidence="6">
    <location>
        <begin position="748"/>
        <end position="779"/>
    </location>
</feature>
<dbReference type="AlphaFoldDB" id="A0A0H2SLV4"/>
<dbReference type="PIRSF" id="PIRSF025007">
    <property type="entry name" value="Sec15"/>
    <property type="match status" value="1"/>
</dbReference>
<organism evidence="9 10">
    <name type="scientific">Schizopora paradoxa</name>
    <dbReference type="NCBI Taxonomy" id="27342"/>
    <lineage>
        <taxon>Eukaryota</taxon>
        <taxon>Fungi</taxon>
        <taxon>Dikarya</taxon>
        <taxon>Basidiomycota</taxon>
        <taxon>Agaricomycotina</taxon>
        <taxon>Agaricomycetes</taxon>
        <taxon>Hymenochaetales</taxon>
        <taxon>Schizoporaceae</taxon>
        <taxon>Schizopora</taxon>
    </lineage>
</organism>
<feature type="domain" description="Exocyst complex subunit EXOC6/Sec15 C-terminal" evidence="7">
    <location>
        <begin position="401"/>
        <end position="742"/>
    </location>
</feature>
<evidence type="ECO:0000256" key="3">
    <source>
        <dbReference type="ARBA" id="ARBA00022483"/>
    </source>
</evidence>
<protein>
    <recommendedName>
        <fullName evidence="5">Exocyst complex component SEC15</fullName>
    </recommendedName>
</protein>
<accession>A0A0H2SLV4</accession>
<dbReference type="PANTHER" id="PTHR12702">
    <property type="entry name" value="SEC15"/>
    <property type="match status" value="1"/>
</dbReference>
<dbReference type="GO" id="GO:0000145">
    <property type="term" value="C:exocyst"/>
    <property type="evidence" value="ECO:0007669"/>
    <property type="project" value="UniProtKB-UniRule"/>
</dbReference>
<dbReference type="GO" id="GO:0006893">
    <property type="term" value="P:Golgi to plasma membrane transport"/>
    <property type="evidence" value="ECO:0007669"/>
    <property type="project" value="TreeGrafter"/>
</dbReference>
<dbReference type="Gene3D" id="1.20.58.670">
    <property type="entry name" value="Dsl1p vesicle tethering complex, Tip20p subunit, domain D"/>
    <property type="match status" value="1"/>
</dbReference>
<evidence type="ECO:0000256" key="6">
    <source>
        <dbReference type="SAM" id="MobiDB-lite"/>
    </source>
</evidence>
<comment type="similarity">
    <text evidence="1 5">Belongs to the SEC15 family.</text>
</comment>
<dbReference type="InterPro" id="IPR048359">
    <property type="entry name" value="EXOC6_Sec15_N"/>
</dbReference>
<name>A0A0H2SLV4_9AGAM</name>
<dbReference type="STRING" id="27342.A0A0H2SLV4"/>
<feature type="compositionally biased region" description="Basic and acidic residues" evidence="6">
    <location>
        <begin position="748"/>
        <end position="768"/>
    </location>
</feature>
<keyword evidence="2 5" id="KW-0813">Transport</keyword>
<dbReference type="GO" id="GO:0016020">
    <property type="term" value="C:membrane"/>
    <property type="evidence" value="ECO:0007669"/>
    <property type="project" value="TreeGrafter"/>
</dbReference>
<reference evidence="9 10" key="1">
    <citation type="submission" date="2015-04" db="EMBL/GenBank/DDBJ databases">
        <title>Complete genome sequence of Schizopora paradoxa KUC8140, a cosmopolitan wood degrader in East Asia.</title>
        <authorList>
            <consortium name="DOE Joint Genome Institute"/>
            <person name="Min B."/>
            <person name="Park H."/>
            <person name="Jang Y."/>
            <person name="Kim J.-J."/>
            <person name="Kim K.H."/>
            <person name="Pangilinan J."/>
            <person name="Lipzen A."/>
            <person name="Riley R."/>
            <person name="Grigoriev I.V."/>
            <person name="Spatafora J.W."/>
            <person name="Choi I.-G."/>
        </authorList>
    </citation>
    <scope>NUCLEOTIDE SEQUENCE [LARGE SCALE GENOMIC DNA]</scope>
    <source>
        <strain evidence="9 10">KUC8140</strain>
    </source>
</reference>
<evidence type="ECO:0000256" key="2">
    <source>
        <dbReference type="ARBA" id="ARBA00022448"/>
    </source>
</evidence>
<dbReference type="EMBL" id="KQ085898">
    <property type="protein sequence ID" value="KLO18051.1"/>
    <property type="molecule type" value="Genomic_DNA"/>
</dbReference>